<evidence type="ECO:0000259" key="6">
    <source>
        <dbReference type="Pfam" id="PF00350"/>
    </source>
</evidence>
<dbReference type="GO" id="GO:0005525">
    <property type="term" value="F:GTP binding"/>
    <property type="evidence" value="ECO:0007669"/>
    <property type="project" value="UniProtKB-KW"/>
</dbReference>
<dbReference type="GO" id="GO:0003924">
    <property type="term" value="F:GTPase activity"/>
    <property type="evidence" value="ECO:0007669"/>
    <property type="project" value="InterPro"/>
</dbReference>
<dbReference type="Proteomes" id="UP000284548">
    <property type="component" value="Unassembled WGS sequence"/>
</dbReference>
<dbReference type="InterPro" id="IPR027094">
    <property type="entry name" value="Mitofusin_fam"/>
</dbReference>
<reference evidence="7 8" key="1">
    <citation type="submission" date="2018-08" db="EMBL/GenBank/DDBJ databases">
        <title>A genome reference for cultivated species of the human gut microbiota.</title>
        <authorList>
            <person name="Zou Y."/>
            <person name="Xue W."/>
            <person name="Luo G."/>
        </authorList>
    </citation>
    <scope>NUCLEOTIDE SEQUENCE [LARGE SCALE GENOMIC DNA]</scope>
    <source>
        <strain evidence="7 8">AM16-54</strain>
    </source>
</reference>
<accession>A0A3R6E5Y4</accession>
<proteinExistence type="predicted"/>
<evidence type="ECO:0000313" key="7">
    <source>
        <dbReference type="EMBL" id="RHH73717.1"/>
    </source>
</evidence>
<dbReference type="InterPro" id="IPR027417">
    <property type="entry name" value="P-loop_NTPase"/>
</dbReference>
<dbReference type="PANTHER" id="PTHR10465:SF0">
    <property type="entry name" value="SARCALUMENIN"/>
    <property type="match status" value="1"/>
</dbReference>
<comment type="subcellular location">
    <subcellularLocation>
        <location evidence="1">Membrane</location>
    </subcellularLocation>
</comment>
<evidence type="ECO:0000256" key="3">
    <source>
        <dbReference type="ARBA" id="ARBA00022801"/>
    </source>
</evidence>
<keyword evidence="5" id="KW-0472">Membrane</keyword>
<evidence type="ECO:0000256" key="1">
    <source>
        <dbReference type="ARBA" id="ARBA00004370"/>
    </source>
</evidence>
<evidence type="ECO:0000256" key="5">
    <source>
        <dbReference type="ARBA" id="ARBA00023136"/>
    </source>
</evidence>
<protein>
    <recommendedName>
        <fullName evidence="6">Dynamin N-terminal domain-containing protein</fullName>
    </recommendedName>
</protein>
<keyword evidence="2" id="KW-0547">Nucleotide-binding</keyword>
<name>A0A3R6E5Y4_9BACT</name>
<dbReference type="GO" id="GO:0016020">
    <property type="term" value="C:membrane"/>
    <property type="evidence" value="ECO:0007669"/>
    <property type="project" value="UniProtKB-SubCell"/>
</dbReference>
<organism evidence="7 8">
    <name type="scientific">Segatella copri</name>
    <dbReference type="NCBI Taxonomy" id="165179"/>
    <lineage>
        <taxon>Bacteria</taxon>
        <taxon>Pseudomonadati</taxon>
        <taxon>Bacteroidota</taxon>
        <taxon>Bacteroidia</taxon>
        <taxon>Bacteroidales</taxon>
        <taxon>Prevotellaceae</taxon>
        <taxon>Segatella</taxon>
    </lineage>
</organism>
<dbReference type="Pfam" id="PF00350">
    <property type="entry name" value="Dynamin_N"/>
    <property type="match status" value="1"/>
</dbReference>
<dbReference type="Gene3D" id="3.40.50.300">
    <property type="entry name" value="P-loop containing nucleotide triphosphate hydrolases"/>
    <property type="match status" value="1"/>
</dbReference>
<keyword evidence="3" id="KW-0378">Hydrolase</keyword>
<dbReference type="SUPFAM" id="SSF52540">
    <property type="entry name" value="P-loop containing nucleoside triphosphate hydrolases"/>
    <property type="match status" value="1"/>
</dbReference>
<comment type="caution">
    <text evidence="7">The sequence shown here is derived from an EMBL/GenBank/DDBJ whole genome shotgun (WGS) entry which is preliminary data.</text>
</comment>
<dbReference type="GO" id="GO:0008053">
    <property type="term" value="P:mitochondrial fusion"/>
    <property type="evidence" value="ECO:0007669"/>
    <property type="project" value="TreeGrafter"/>
</dbReference>
<gene>
    <name evidence="7" type="ORF">DW192_16420</name>
</gene>
<evidence type="ECO:0000256" key="4">
    <source>
        <dbReference type="ARBA" id="ARBA00023134"/>
    </source>
</evidence>
<dbReference type="PANTHER" id="PTHR10465">
    <property type="entry name" value="TRANSMEMBRANE GTPASE FZO1"/>
    <property type="match status" value="1"/>
</dbReference>
<keyword evidence="4" id="KW-0342">GTP-binding</keyword>
<feature type="domain" description="Dynamin N-terminal" evidence="6">
    <location>
        <begin position="135"/>
        <end position="283"/>
    </location>
</feature>
<dbReference type="AlphaFoldDB" id="A0A3R6E5Y4"/>
<evidence type="ECO:0000256" key="2">
    <source>
        <dbReference type="ARBA" id="ARBA00022741"/>
    </source>
</evidence>
<sequence>MKNIKITYNPYLIKTSVLIEGKTPKPNSRLNFGKIRLQEWANNIADILVEESRDKNFQIEFVGLETDFEDLQAAISEAKDVSVSFIFKKKPSVEEVEHEVNRIFIDIQNGPIEKLRDYSIVEAFKKSKNQLFEVNVVATMSSGKSTLINALIDKKLMPVANMATTATIVRIIDTEQDNFSAKAYDKNGKVIREDSNIIYKTMKEWNSDESISSIDIYGRIPCVKSAGMKLVLVDTPGPNNSRDPHHQQMTYRMLENSDKSLVLFVMNGTQLNVNDEKNFMDYVCDCMAKGGKQSRERYIFAINKMDSFNPEDESPEDALKQAKNVLEDNRILYPNIFPVSAQAALEARTQPLIHNVKDSYANVLRNFKEFAFDDYYEYNHLPISVQKRMESLLVNADEDLNIEIHSGIVSIEQAISLYVNKYARTQKVRDLVDTFNNRLNELKAIASLKADIRDNVKKREELDEAIKVIQDKIESGRSAKTLSKLIENKQLAKNVEDDIKEFVVATKDKIEKIIWSYSKSQKVKKSDAIKQVTALQKECENILNKMDSRISTILERGYRNLYEDIIAQYVSYMENLGMTVSDSKLTLQPLDFVAEDIADLDKLLRNQTQTFDEGHNVTRTKRVSCKEKKTNWFWEPWNWGTERYETKWYNKTVTEWEANWVEYVNMKTVAYEYLKPLQQQLVNAQEAAEEHAEKESVRIKEQLKDFLVKIDHSLQNKLKELKQSIGLSHQTTVEIAKQESDLKWMEEIIQRVNGLINF</sequence>
<dbReference type="EMBL" id="QRKB01000109">
    <property type="protein sequence ID" value="RHH73717.1"/>
    <property type="molecule type" value="Genomic_DNA"/>
</dbReference>
<dbReference type="InterPro" id="IPR045063">
    <property type="entry name" value="Dynamin_N"/>
</dbReference>
<evidence type="ECO:0000313" key="8">
    <source>
        <dbReference type="Proteomes" id="UP000284548"/>
    </source>
</evidence>